<dbReference type="Pfam" id="PF04082">
    <property type="entry name" value="Fungal_trans"/>
    <property type="match status" value="1"/>
</dbReference>
<evidence type="ECO:0000313" key="9">
    <source>
        <dbReference type="Proteomes" id="UP000288859"/>
    </source>
</evidence>
<evidence type="ECO:0000256" key="3">
    <source>
        <dbReference type="ARBA" id="ARBA00023125"/>
    </source>
</evidence>
<dbReference type="Gene3D" id="4.10.240.10">
    <property type="entry name" value="Zn(2)-C6 fungal-type DNA-binding domain"/>
    <property type="match status" value="1"/>
</dbReference>
<evidence type="ECO:0000256" key="4">
    <source>
        <dbReference type="ARBA" id="ARBA00023163"/>
    </source>
</evidence>
<dbReference type="GO" id="GO:0006351">
    <property type="term" value="P:DNA-templated transcription"/>
    <property type="evidence" value="ECO:0007669"/>
    <property type="project" value="InterPro"/>
</dbReference>
<dbReference type="CDD" id="cd12148">
    <property type="entry name" value="fungal_TF_MHR"/>
    <property type="match status" value="1"/>
</dbReference>
<feature type="compositionally biased region" description="Polar residues" evidence="6">
    <location>
        <begin position="159"/>
        <end position="174"/>
    </location>
</feature>
<keyword evidence="2" id="KW-0805">Transcription regulation</keyword>
<gene>
    <name evidence="8" type="ORF">B0A52_02873</name>
</gene>
<keyword evidence="4" id="KW-0804">Transcription</keyword>
<organism evidence="8 9">
    <name type="scientific">Exophiala mesophila</name>
    <name type="common">Black yeast-like fungus</name>
    <dbReference type="NCBI Taxonomy" id="212818"/>
    <lineage>
        <taxon>Eukaryota</taxon>
        <taxon>Fungi</taxon>
        <taxon>Dikarya</taxon>
        <taxon>Ascomycota</taxon>
        <taxon>Pezizomycotina</taxon>
        <taxon>Eurotiomycetes</taxon>
        <taxon>Chaetothyriomycetidae</taxon>
        <taxon>Chaetothyriales</taxon>
        <taxon>Herpotrichiellaceae</taxon>
        <taxon>Exophiala</taxon>
    </lineage>
</organism>
<keyword evidence="1" id="KW-0479">Metal-binding</keyword>
<dbReference type="InterPro" id="IPR051127">
    <property type="entry name" value="Fungal_SecMet_Regulators"/>
</dbReference>
<evidence type="ECO:0000256" key="2">
    <source>
        <dbReference type="ARBA" id="ARBA00023015"/>
    </source>
</evidence>
<dbReference type="SMART" id="SM00906">
    <property type="entry name" value="Fungal_trans"/>
    <property type="match status" value="1"/>
</dbReference>
<feature type="domain" description="Zn(2)-C6 fungal-type" evidence="7">
    <location>
        <begin position="22"/>
        <end position="54"/>
    </location>
</feature>
<dbReference type="VEuPathDB" id="FungiDB:PV10_02376"/>
<evidence type="ECO:0000259" key="7">
    <source>
        <dbReference type="PROSITE" id="PS50048"/>
    </source>
</evidence>
<accession>A0A438NDW5</accession>
<feature type="region of interest" description="Disordered" evidence="6">
    <location>
        <begin position="679"/>
        <end position="698"/>
    </location>
</feature>
<keyword evidence="3" id="KW-0238">DNA-binding</keyword>
<dbReference type="GO" id="GO:0000981">
    <property type="term" value="F:DNA-binding transcription factor activity, RNA polymerase II-specific"/>
    <property type="evidence" value="ECO:0007669"/>
    <property type="project" value="InterPro"/>
</dbReference>
<dbReference type="GO" id="GO:0008270">
    <property type="term" value="F:zinc ion binding"/>
    <property type="evidence" value="ECO:0007669"/>
    <property type="project" value="InterPro"/>
</dbReference>
<evidence type="ECO:0000256" key="6">
    <source>
        <dbReference type="SAM" id="MobiDB-lite"/>
    </source>
</evidence>
<name>A0A438NDW5_EXOME</name>
<evidence type="ECO:0000313" key="8">
    <source>
        <dbReference type="EMBL" id="RVX73983.1"/>
    </source>
</evidence>
<dbReference type="GO" id="GO:0005634">
    <property type="term" value="C:nucleus"/>
    <property type="evidence" value="ECO:0007669"/>
    <property type="project" value="TreeGrafter"/>
</dbReference>
<dbReference type="AlphaFoldDB" id="A0A438NDW5"/>
<dbReference type="SUPFAM" id="SSF57701">
    <property type="entry name" value="Zn2/Cys6 DNA-binding domain"/>
    <property type="match status" value="1"/>
</dbReference>
<dbReference type="EMBL" id="NAJM01000006">
    <property type="protein sequence ID" value="RVX73983.1"/>
    <property type="molecule type" value="Genomic_DNA"/>
</dbReference>
<protein>
    <recommendedName>
        <fullName evidence="7">Zn(2)-C6 fungal-type domain-containing protein</fullName>
    </recommendedName>
</protein>
<feature type="region of interest" description="Disordered" evidence="6">
    <location>
        <begin position="82"/>
        <end position="117"/>
    </location>
</feature>
<dbReference type="InterPro" id="IPR007219">
    <property type="entry name" value="XnlR_reg_dom"/>
</dbReference>
<dbReference type="InterPro" id="IPR001138">
    <property type="entry name" value="Zn2Cys6_DnaBD"/>
</dbReference>
<dbReference type="PROSITE" id="PS00463">
    <property type="entry name" value="ZN2_CY6_FUNGAL_1"/>
    <property type="match status" value="1"/>
</dbReference>
<evidence type="ECO:0000256" key="5">
    <source>
        <dbReference type="ARBA" id="ARBA00023242"/>
    </source>
</evidence>
<dbReference type="Pfam" id="PF00172">
    <property type="entry name" value="Zn_clus"/>
    <property type="match status" value="1"/>
</dbReference>
<sequence>MPPKNDSADNSRPAKIRRVAAACDECRQKKIKCDGVRPVCSPCRLRTRSTRCSWGVRKVRGVGVSHADLRRLQERVRELEESKDVVKSHQPHALTEESLEPPRSCEPVNEDDDGNPQSMTLMGLTSEDNGIATHPDKDSSAHAFTNWIKTVLDSPSKASESPAISVSASQVPSHQSKRSRTKKVHMESYVLPSRKRANYLLESYWRRAVYPFVDATTINSYYARLWTGDDLGDEGPAFLCLINLIFSMACTMDSETKSSERGAQANVFYERARDFIDLDFLNTRSLLAVQCFLVLGEYLQSKNDPQGCWTFIGLAIRCAQSLELDQPIQTASVVGFHDPELARRLWHSCVLMDRSVAMTLGRPAVITPEAAAAVPYPTAHLDGSECRCYDENCQDQVQSSDHFFVEALRLYEAMNDIWLTLYNPAAAARASPDPFSEHFGTMGKRAVGVIFEMDAKLWSLTHALPQSLRPECEAVKTPSQVRQTNILRLRHRHIRLLLFRPVLARLPVAMASTSQSLESRMPSRIALQFSICCVETALDTINIFYEIASGKQLDQLDDLLPGWWYSILYIYSAASVIIAGRLHPEIVATVSEEAIVRGWESVMKILQELSNLTTDAARCAATLDMLYHKVLQHHSTQGAPEVRQHIDPNYINNNDHLPEPRSGSTFAIDHTAELSESTIEFRPQRHTPTSRDPDDPEVSENMQIDEWAFGQSFRGADGFEAFSSHLWPDSDFMNPSDVPFDLSNMSWLTSVPPQLHGSHRS</sequence>
<dbReference type="PANTHER" id="PTHR47424">
    <property type="entry name" value="REGULATORY PROTEIN GAL4"/>
    <property type="match status" value="1"/>
</dbReference>
<evidence type="ECO:0000256" key="1">
    <source>
        <dbReference type="ARBA" id="ARBA00022723"/>
    </source>
</evidence>
<dbReference type="PROSITE" id="PS50048">
    <property type="entry name" value="ZN2_CY6_FUNGAL_2"/>
    <property type="match status" value="1"/>
</dbReference>
<comment type="caution">
    <text evidence="8">The sequence shown here is derived from an EMBL/GenBank/DDBJ whole genome shotgun (WGS) entry which is preliminary data.</text>
</comment>
<dbReference type="InterPro" id="IPR036864">
    <property type="entry name" value="Zn2-C6_fun-type_DNA-bd_sf"/>
</dbReference>
<feature type="region of interest" description="Disordered" evidence="6">
    <location>
        <begin position="159"/>
        <end position="185"/>
    </location>
</feature>
<dbReference type="GO" id="GO:0000435">
    <property type="term" value="P:positive regulation of transcription from RNA polymerase II promoter by galactose"/>
    <property type="evidence" value="ECO:0007669"/>
    <property type="project" value="TreeGrafter"/>
</dbReference>
<proteinExistence type="predicted"/>
<dbReference type="SMART" id="SM00066">
    <property type="entry name" value="GAL4"/>
    <property type="match status" value="1"/>
</dbReference>
<keyword evidence="5" id="KW-0539">Nucleus</keyword>
<dbReference type="PANTHER" id="PTHR47424:SF4">
    <property type="entry name" value="ZN(II)2CYS6 TRANSCRIPTION FACTOR (EUROFUNG)"/>
    <property type="match status" value="1"/>
</dbReference>
<reference evidence="8 9" key="1">
    <citation type="submission" date="2017-03" db="EMBL/GenBank/DDBJ databases">
        <title>Genomes of endolithic fungi from Antarctica.</title>
        <authorList>
            <person name="Coleine C."/>
            <person name="Masonjones S."/>
            <person name="Stajich J.E."/>
        </authorList>
    </citation>
    <scope>NUCLEOTIDE SEQUENCE [LARGE SCALE GENOMIC DNA]</scope>
    <source>
        <strain evidence="8 9">CCFEE 6314</strain>
    </source>
</reference>
<dbReference type="OrthoDB" id="424974at2759"/>
<dbReference type="Proteomes" id="UP000288859">
    <property type="component" value="Unassembled WGS sequence"/>
</dbReference>
<dbReference type="CDD" id="cd00067">
    <property type="entry name" value="GAL4"/>
    <property type="match status" value="1"/>
</dbReference>
<dbReference type="GO" id="GO:0000978">
    <property type="term" value="F:RNA polymerase II cis-regulatory region sequence-specific DNA binding"/>
    <property type="evidence" value="ECO:0007669"/>
    <property type="project" value="TreeGrafter"/>
</dbReference>